<gene>
    <name evidence="2" type="ORF">GCM10010448_07720</name>
</gene>
<comment type="caution">
    <text evidence="2">The sequence shown here is derived from an EMBL/GenBank/DDBJ whole genome shotgun (WGS) entry which is preliminary data.</text>
</comment>
<keyword evidence="3" id="KW-1185">Reference proteome</keyword>
<evidence type="ECO:0000313" key="2">
    <source>
        <dbReference type="EMBL" id="GAA3028120.1"/>
    </source>
</evidence>
<name>A0ABP6KZP8_9ACTN</name>
<accession>A0ABP6KZP8</accession>
<dbReference type="EMBL" id="BAAAUF010000005">
    <property type="protein sequence ID" value="GAA3028120.1"/>
    <property type="molecule type" value="Genomic_DNA"/>
</dbReference>
<evidence type="ECO:0000259" key="1">
    <source>
        <dbReference type="Pfam" id="PF12770"/>
    </source>
</evidence>
<reference evidence="3" key="1">
    <citation type="journal article" date="2019" name="Int. J. Syst. Evol. Microbiol.">
        <title>The Global Catalogue of Microorganisms (GCM) 10K type strain sequencing project: providing services to taxonomists for standard genome sequencing and annotation.</title>
        <authorList>
            <consortium name="The Broad Institute Genomics Platform"/>
            <consortium name="The Broad Institute Genome Sequencing Center for Infectious Disease"/>
            <person name="Wu L."/>
            <person name="Ma J."/>
        </authorList>
    </citation>
    <scope>NUCLEOTIDE SEQUENCE [LARGE SCALE GENOMIC DNA]</scope>
    <source>
        <strain evidence="3">JCM 9091</strain>
    </source>
</reference>
<dbReference type="InterPro" id="IPR024983">
    <property type="entry name" value="CHAT_dom"/>
</dbReference>
<dbReference type="Proteomes" id="UP001501532">
    <property type="component" value="Unassembled WGS sequence"/>
</dbReference>
<protein>
    <recommendedName>
        <fullName evidence="1">CHAT domain-containing protein</fullName>
    </recommendedName>
</protein>
<organism evidence="2 3">
    <name type="scientific">Streptomyces glomeratus</name>
    <dbReference type="NCBI Taxonomy" id="284452"/>
    <lineage>
        <taxon>Bacteria</taxon>
        <taxon>Bacillati</taxon>
        <taxon>Actinomycetota</taxon>
        <taxon>Actinomycetes</taxon>
        <taxon>Kitasatosporales</taxon>
        <taxon>Streptomycetaceae</taxon>
        <taxon>Streptomyces</taxon>
    </lineage>
</organism>
<dbReference type="Pfam" id="PF12770">
    <property type="entry name" value="CHAT"/>
    <property type="match status" value="1"/>
</dbReference>
<proteinExistence type="predicted"/>
<sequence length="909" mass="99422">MREYPLASGMAGQLGWLALPTVPDQLAPLVDRSDALLTAWWRDHEVDALERLVVTWSEIFDHPHFRAAEADFRLLCQDRAAVCLCWHALETGQGEELDEAHARLTEILAAAPSWAADVEYHLGIIEEGRAQLRNSLAQSLAAERRLRAVLAALPPEETRLRPRCMDVLARTLLWLHMHDRARGSTDEAIALHRAAVTLMPRDSAYRGVIVVMLASSLRARFKETGRLSDLNEALTLLQESIEGIQFSSVAAYGHTTLGGLLRERYVRSGDFADLQRSLEAHAEAVRFAPEGRRSWLVALNNQANALNAAYSVTRDRTLLEQAIDSLTLVVEATDPRDHSYPARLNNLGNSLTFAYDETGDPAYRDRAIVKYENAIAHSPADDQELSSRYLNLATKLARRHLERSRRRDRRPAHRYFRLAYETGMARAPEWALTAAFAWGEWAGACGRWSEAVKAYELGIETIELLFARQDSRVDKEAWLRTAQGVPARAAYACARSGRPEHGVLLQERGRTLLLAEALRMRGGDPPDLPSIRSAAGDRTLVYLDSADIGGTALIVAPGARKVRSVELPELRNAAVDPRVDLLARAYQGRHTDPELWSQTLDSTGRWAQEVIFDPLLPSLPKEADHLVLIPAGRLALLPLHSAWSPHPDGGRRYLVDELIIGYTPTAQALRPAGTARFREALVVDDPRPVSASPLPWSGAECAAALAASGPGKVLAGPGATRAAVLDALNGPSLIHLSCHGAGRSDAPLMSGMLMAEDEPLTVGDIIALNTRVEAELVVMSACETFQAGTKLPDEVVSLPTALLQLGCRAVVATQWAVSSLTAALIVAAFYRRRAEGDPPARALRTAVNRLRPLTHAELAAHLKPGAGTDLFGLPPDAARPLWRTLRRRDPDARPLAKPAEWAAFSVVGG</sequence>
<feature type="domain" description="CHAT" evidence="1">
    <location>
        <begin position="603"/>
        <end position="908"/>
    </location>
</feature>
<evidence type="ECO:0000313" key="3">
    <source>
        <dbReference type="Proteomes" id="UP001501532"/>
    </source>
</evidence>